<proteinExistence type="inferred from homology"/>
<dbReference type="GO" id="GO:0006351">
    <property type="term" value="P:DNA-templated transcription"/>
    <property type="evidence" value="ECO:0007669"/>
    <property type="project" value="TreeGrafter"/>
</dbReference>
<evidence type="ECO:0000256" key="1">
    <source>
        <dbReference type="ARBA" id="ARBA00009437"/>
    </source>
</evidence>
<organism evidence="6 7">
    <name type="scientific">Burkholderia plantarii</name>
    <dbReference type="NCBI Taxonomy" id="41899"/>
    <lineage>
        <taxon>Bacteria</taxon>
        <taxon>Pseudomonadati</taxon>
        <taxon>Pseudomonadota</taxon>
        <taxon>Betaproteobacteria</taxon>
        <taxon>Burkholderiales</taxon>
        <taxon>Burkholderiaceae</taxon>
        <taxon>Burkholderia</taxon>
    </lineage>
</organism>
<accession>A0A0B6SBD4</accession>
<evidence type="ECO:0000259" key="5">
    <source>
        <dbReference type="PROSITE" id="PS50931"/>
    </source>
</evidence>
<gene>
    <name evidence="6" type="ORF">BGL_2c25510</name>
</gene>
<sequence>MTMLLAAVEKGSLSAAARELGVPVPTLTRKVTDLEEQLGTRLLIRTTRKLTLTDAGIGYVASARRILDLVHEQEREACGEFTTPRGELVVTTSVLFGRLYVLPEIMDFLALFPDINVKMLQSDRHIDLMDAHVDLAVRIGKLADSAMIATRVGSLRPMVCASPALLAAQGVPRTPADLLRMPSVMFNGPMLSPAWTFRLPESGELSTVAVKPRLQVATPDSAVEAAVRGVGVTQLLSYHVADALASGKLRAVLTHYECEPVPVHLVHVSRNLMPLKLRRFIDFVAPRLRAALAAIEAPELRGDPAGRG</sequence>
<dbReference type="SUPFAM" id="SSF53850">
    <property type="entry name" value="Periplasmic binding protein-like II"/>
    <property type="match status" value="1"/>
</dbReference>
<keyword evidence="7" id="KW-1185">Reference proteome</keyword>
<dbReference type="HOGENOM" id="CLU_039613_16_2_4"/>
<dbReference type="KEGG" id="bgp:BGL_2c25510"/>
<dbReference type="PANTHER" id="PTHR30537:SF5">
    <property type="entry name" value="HTH-TYPE TRANSCRIPTIONAL ACTIVATOR TTDR-RELATED"/>
    <property type="match status" value="1"/>
</dbReference>
<dbReference type="InterPro" id="IPR058163">
    <property type="entry name" value="LysR-type_TF_proteobact-type"/>
</dbReference>
<evidence type="ECO:0000256" key="2">
    <source>
        <dbReference type="ARBA" id="ARBA00023015"/>
    </source>
</evidence>
<dbReference type="Gene3D" id="1.10.10.10">
    <property type="entry name" value="Winged helix-like DNA-binding domain superfamily/Winged helix DNA-binding domain"/>
    <property type="match status" value="1"/>
</dbReference>
<dbReference type="FunFam" id="1.10.10.10:FF:000001">
    <property type="entry name" value="LysR family transcriptional regulator"/>
    <property type="match status" value="1"/>
</dbReference>
<dbReference type="InterPro" id="IPR005119">
    <property type="entry name" value="LysR_subst-bd"/>
</dbReference>
<keyword evidence="2" id="KW-0805">Transcription regulation</keyword>
<reference evidence="6 7" key="2">
    <citation type="journal article" date="2016" name="Appl. Microbiol. Biotechnol.">
        <title>Mutations improving production and secretion of extracellular lipase by Burkholderia glumae PG1.</title>
        <authorList>
            <person name="Knapp A."/>
            <person name="Voget S."/>
            <person name="Gao R."/>
            <person name="Zaburannyi N."/>
            <person name="Krysciak D."/>
            <person name="Breuer M."/>
            <person name="Hauer B."/>
            <person name="Streit W.R."/>
            <person name="Muller R."/>
            <person name="Daniel R."/>
            <person name="Jaeger K.E."/>
        </authorList>
    </citation>
    <scope>NUCLEOTIDE SEQUENCE [LARGE SCALE GENOMIC DNA]</scope>
    <source>
        <strain evidence="6 7">PG1</strain>
    </source>
</reference>
<evidence type="ECO:0000256" key="3">
    <source>
        <dbReference type="ARBA" id="ARBA00023125"/>
    </source>
</evidence>
<dbReference type="CDD" id="cd08471">
    <property type="entry name" value="PBP2_CrgA_like_2"/>
    <property type="match status" value="1"/>
</dbReference>
<dbReference type="PROSITE" id="PS50931">
    <property type="entry name" value="HTH_LYSR"/>
    <property type="match status" value="1"/>
</dbReference>
<dbReference type="Proteomes" id="UP000031838">
    <property type="component" value="Chromosome 2"/>
</dbReference>
<dbReference type="EMBL" id="CP002581">
    <property type="protein sequence ID" value="AJK50605.1"/>
    <property type="molecule type" value="Genomic_DNA"/>
</dbReference>
<dbReference type="Gene3D" id="3.40.190.290">
    <property type="match status" value="1"/>
</dbReference>
<dbReference type="GO" id="GO:0043565">
    <property type="term" value="F:sequence-specific DNA binding"/>
    <property type="evidence" value="ECO:0007669"/>
    <property type="project" value="TreeGrafter"/>
</dbReference>
<evidence type="ECO:0000256" key="4">
    <source>
        <dbReference type="ARBA" id="ARBA00023163"/>
    </source>
</evidence>
<comment type="similarity">
    <text evidence="1">Belongs to the LysR transcriptional regulatory family.</text>
</comment>
<keyword evidence="3" id="KW-0238">DNA-binding</keyword>
<dbReference type="Pfam" id="PF00126">
    <property type="entry name" value="HTH_1"/>
    <property type="match status" value="1"/>
</dbReference>
<evidence type="ECO:0000313" key="6">
    <source>
        <dbReference type="EMBL" id="AJK50605.1"/>
    </source>
</evidence>
<dbReference type="PANTHER" id="PTHR30537">
    <property type="entry name" value="HTH-TYPE TRANSCRIPTIONAL REGULATOR"/>
    <property type="match status" value="1"/>
</dbReference>
<dbReference type="SUPFAM" id="SSF46785">
    <property type="entry name" value="Winged helix' DNA-binding domain"/>
    <property type="match status" value="1"/>
</dbReference>
<dbReference type="InterPro" id="IPR036388">
    <property type="entry name" value="WH-like_DNA-bd_sf"/>
</dbReference>
<protein>
    <submittedName>
        <fullName evidence="6">Transcriptional regulator LysR family</fullName>
    </submittedName>
</protein>
<name>A0A0B6SBD4_BURPL</name>
<dbReference type="InterPro" id="IPR000847">
    <property type="entry name" value="LysR_HTH_N"/>
</dbReference>
<evidence type="ECO:0000313" key="7">
    <source>
        <dbReference type="Proteomes" id="UP000031838"/>
    </source>
</evidence>
<feature type="domain" description="HTH lysR-type" evidence="5">
    <location>
        <begin position="1"/>
        <end position="53"/>
    </location>
</feature>
<dbReference type="AlphaFoldDB" id="A0A0B6SBD4"/>
<dbReference type="InterPro" id="IPR036390">
    <property type="entry name" value="WH_DNA-bd_sf"/>
</dbReference>
<dbReference type="Pfam" id="PF03466">
    <property type="entry name" value="LysR_substrate"/>
    <property type="match status" value="1"/>
</dbReference>
<reference evidence="7" key="1">
    <citation type="submission" date="2011-03" db="EMBL/GenBank/DDBJ databases">
        <authorList>
            <person name="Voget S."/>
            <person name="Streit W.R."/>
            <person name="Jaeger K.E."/>
            <person name="Daniel R."/>
        </authorList>
    </citation>
    <scope>NUCLEOTIDE SEQUENCE [LARGE SCALE GENOMIC DNA]</scope>
    <source>
        <strain evidence="7">PG1</strain>
    </source>
</reference>
<dbReference type="GO" id="GO:0003700">
    <property type="term" value="F:DNA-binding transcription factor activity"/>
    <property type="evidence" value="ECO:0007669"/>
    <property type="project" value="InterPro"/>
</dbReference>
<keyword evidence="4" id="KW-0804">Transcription</keyword>